<evidence type="ECO:0000313" key="2">
    <source>
        <dbReference type="EMBL" id="MVM35398.1"/>
    </source>
</evidence>
<protein>
    <submittedName>
        <fullName evidence="2">Uncharacterized protein</fullName>
    </submittedName>
</protein>
<dbReference type="Proteomes" id="UP000436006">
    <property type="component" value="Unassembled WGS sequence"/>
</dbReference>
<evidence type="ECO:0000313" key="3">
    <source>
        <dbReference type="Proteomes" id="UP000436006"/>
    </source>
</evidence>
<reference evidence="2 3" key="1">
    <citation type="submission" date="2019-12" db="EMBL/GenBank/DDBJ databases">
        <title>Spirosoma sp. HMF4905 genome sequencing and assembly.</title>
        <authorList>
            <person name="Kang H."/>
            <person name="Cha I."/>
            <person name="Kim H."/>
            <person name="Joh K."/>
        </authorList>
    </citation>
    <scope>NUCLEOTIDE SEQUENCE [LARGE SCALE GENOMIC DNA]</scope>
    <source>
        <strain evidence="2 3">HMF4905</strain>
    </source>
</reference>
<organism evidence="2 3">
    <name type="scientific">Spirosoma arboris</name>
    <dbReference type="NCBI Taxonomy" id="2682092"/>
    <lineage>
        <taxon>Bacteria</taxon>
        <taxon>Pseudomonadati</taxon>
        <taxon>Bacteroidota</taxon>
        <taxon>Cytophagia</taxon>
        <taxon>Cytophagales</taxon>
        <taxon>Cytophagaceae</taxon>
        <taxon>Spirosoma</taxon>
    </lineage>
</organism>
<comment type="caution">
    <text evidence="2">The sequence shown here is derived from an EMBL/GenBank/DDBJ whole genome shotgun (WGS) entry which is preliminary data.</text>
</comment>
<gene>
    <name evidence="2" type="ORF">GO755_35585</name>
</gene>
<sequence>MPQATIDAILKADTALTRRYSQHDLLMANAIGVIPLLRELIVLETSSKADARLESVIKHQQILNRLLVASTQVSSVAAELDCEGERADRLATYLDQYDTQRIRRLTLLSIIVGAATTVVTTLIQSDNTSKVVGISGGVIGAGFGGFAAFSTSRIIHLSHQRNLLTDVWEQNQQSKIYPPFVWYVLNEKTFSNSNQYSVIHNIRQRWENFVLNDSSPQEQALYFGQGGDYKADDFHARANMLNQLQSSVRSINQDLHSLALALAR</sequence>
<keyword evidence="1" id="KW-1133">Transmembrane helix</keyword>
<accession>A0A7K1SNL4</accession>
<keyword evidence="1" id="KW-0812">Transmembrane</keyword>
<dbReference type="AlphaFoldDB" id="A0A7K1SNL4"/>
<keyword evidence="3" id="KW-1185">Reference proteome</keyword>
<keyword evidence="1" id="KW-0472">Membrane</keyword>
<name>A0A7K1SNL4_9BACT</name>
<proteinExistence type="predicted"/>
<dbReference type="EMBL" id="WPIN01000022">
    <property type="protein sequence ID" value="MVM35398.1"/>
    <property type="molecule type" value="Genomic_DNA"/>
</dbReference>
<feature type="transmembrane region" description="Helical" evidence="1">
    <location>
        <begin position="105"/>
        <end position="125"/>
    </location>
</feature>
<feature type="transmembrane region" description="Helical" evidence="1">
    <location>
        <begin position="131"/>
        <end position="151"/>
    </location>
</feature>
<evidence type="ECO:0000256" key="1">
    <source>
        <dbReference type="SAM" id="Phobius"/>
    </source>
</evidence>